<dbReference type="Proteomes" id="UP000748025">
    <property type="component" value="Unassembled WGS sequence"/>
</dbReference>
<accession>A0A9P7NFI9</accession>
<dbReference type="AlphaFoldDB" id="A0A9P7NFI9"/>
<dbReference type="EMBL" id="SRPW01000339">
    <property type="protein sequence ID" value="KAG6015494.1"/>
    <property type="molecule type" value="Genomic_DNA"/>
</dbReference>
<gene>
    <name evidence="1" type="ORF">E4U43_005200</name>
</gene>
<reference evidence="1" key="1">
    <citation type="journal article" date="2020" name="bioRxiv">
        <title>Whole genome comparisons of ergot fungi reveals the divergence and evolution of species within the genus Claviceps are the result of varying mechanisms driving genome evolution and host range expansion.</title>
        <authorList>
            <person name="Wyka S.A."/>
            <person name="Mondo S.J."/>
            <person name="Liu M."/>
            <person name="Dettman J."/>
            <person name="Nalam V."/>
            <person name="Broders K.D."/>
        </authorList>
    </citation>
    <scope>NUCLEOTIDE SEQUENCE</scope>
    <source>
        <strain evidence="1">CCC 602</strain>
    </source>
</reference>
<name>A0A9P7NFI9_9HYPO</name>
<organism evidence="1 2">
    <name type="scientific">Claviceps pusilla</name>
    <dbReference type="NCBI Taxonomy" id="123648"/>
    <lineage>
        <taxon>Eukaryota</taxon>
        <taxon>Fungi</taxon>
        <taxon>Dikarya</taxon>
        <taxon>Ascomycota</taxon>
        <taxon>Pezizomycotina</taxon>
        <taxon>Sordariomycetes</taxon>
        <taxon>Hypocreomycetidae</taxon>
        <taxon>Hypocreales</taxon>
        <taxon>Clavicipitaceae</taxon>
        <taxon>Claviceps</taxon>
    </lineage>
</organism>
<keyword evidence="2" id="KW-1185">Reference proteome</keyword>
<proteinExistence type="predicted"/>
<sequence>MAVSGAKPEYYGLFNAVMRWIPLTMPAHRALRIYFAERDSMSFLAFAGAAPRNLYADLHGQ</sequence>
<protein>
    <submittedName>
        <fullName evidence="1">Uncharacterized protein</fullName>
    </submittedName>
</protein>
<comment type="caution">
    <text evidence="1">The sequence shown here is derived from an EMBL/GenBank/DDBJ whole genome shotgun (WGS) entry which is preliminary data.</text>
</comment>
<evidence type="ECO:0000313" key="2">
    <source>
        <dbReference type="Proteomes" id="UP000748025"/>
    </source>
</evidence>
<evidence type="ECO:0000313" key="1">
    <source>
        <dbReference type="EMBL" id="KAG6015494.1"/>
    </source>
</evidence>